<accession>A0A2P4X3Z9</accession>
<evidence type="ECO:0000313" key="2">
    <source>
        <dbReference type="Proteomes" id="UP000237271"/>
    </source>
</evidence>
<comment type="caution">
    <text evidence="1">The sequence shown here is derived from an EMBL/GenBank/DDBJ whole genome shotgun (WGS) entry which is preliminary data.</text>
</comment>
<dbReference type="Proteomes" id="UP000237271">
    <property type="component" value="Unassembled WGS sequence"/>
</dbReference>
<protein>
    <submittedName>
        <fullName evidence="1">Multidrug resistance protein ABC Superfamily</fullName>
    </submittedName>
</protein>
<dbReference type="EMBL" id="NCKW01016905">
    <property type="protein sequence ID" value="POM60266.1"/>
    <property type="molecule type" value="Genomic_DNA"/>
</dbReference>
<dbReference type="Pfam" id="PF14223">
    <property type="entry name" value="Retrotran_gag_2"/>
    <property type="match status" value="1"/>
</dbReference>
<dbReference type="AlphaFoldDB" id="A0A2P4X3Z9"/>
<keyword evidence="2" id="KW-1185">Reference proteome</keyword>
<sequence>MSFKGVPVNWNGEHWDFYKALMMSLFEENDLEEIATGKAKEPDRVMRKVSGTEMWKTLEEMFEAPRNRTLFVHQLRHTRANRADDIVLHLGKMYDIRDRLATMKYAVHDVDMIDALLNSGFDGSREQKPYHLLSSTWEC</sequence>
<name>A0A2P4X3Z9_9STRA</name>
<gene>
    <name evidence="1" type="ORF">PHPALM_30898</name>
</gene>
<dbReference type="OrthoDB" id="128142at2759"/>
<organism evidence="1 2">
    <name type="scientific">Phytophthora palmivora</name>
    <dbReference type="NCBI Taxonomy" id="4796"/>
    <lineage>
        <taxon>Eukaryota</taxon>
        <taxon>Sar</taxon>
        <taxon>Stramenopiles</taxon>
        <taxon>Oomycota</taxon>
        <taxon>Peronosporomycetes</taxon>
        <taxon>Peronosporales</taxon>
        <taxon>Peronosporaceae</taxon>
        <taxon>Phytophthora</taxon>
    </lineage>
</organism>
<evidence type="ECO:0000313" key="1">
    <source>
        <dbReference type="EMBL" id="POM60266.1"/>
    </source>
</evidence>
<proteinExistence type="predicted"/>
<reference evidence="1 2" key="1">
    <citation type="journal article" date="2017" name="Genome Biol. Evol.">
        <title>Phytophthora megakarya and P. palmivora, closely related causal agents of cacao black pod rot, underwent increases in genome sizes and gene numbers by different mechanisms.</title>
        <authorList>
            <person name="Ali S.S."/>
            <person name="Shao J."/>
            <person name="Lary D.J."/>
            <person name="Kronmiller B."/>
            <person name="Shen D."/>
            <person name="Strem M.D."/>
            <person name="Amoako-Attah I."/>
            <person name="Akrofi A.Y."/>
            <person name="Begoude B.A."/>
            <person name="Ten Hoopen G.M."/>
            <person name="Coulibaly K."/>
            <person name="Kebe B.I."/>
            <person name="Melnick R.L."/>
            <person name="Guiltinan M.J."/>
            <person name="Tyler B.M."/>
            <person name="Meinhardt L.W."/>
            <person name="Bailey B.A."/>
        </authorList>
    </citation>
    <scope>NUCLEOTIDE SEQUENCE [LARGE SCALE GENOMIC DNA]</scope>
    <source>
        <strain evidence="2">sbr112.9</strain>
    </source>
</reference>